<protein>
    <submittedName>
        <fullName evidence="3">Lipid-transfer protein DIR1</fullName>
    </submittedName>
</protein>
<dbReference type="InterPro" id="IPR016140">
    <property type="entry name" value="Bifunc_inhib/LTP/seed_store"/>
</dbReference>
<evidence type="ECO:0000313" key="3">
    <source>
        <dbReference type="EMBL" id="KAL1209658.1"/>
    </source>
</evidence>
<reference evidence="3 4" key="1">
    <citation type="submission" date="2024-04" db="EMBL/GenBank/DDBJ databases">
        <title>Genome assembly C_amara_ONT_v2.</title>
        <authorList>
            <person name="Yant L."/>
            <person name="Moore C."/>
            <person name="Slenker M."/>
        </authorList>
    </citation>
    <scope>NUCLEOTIDE SEQUENCE [LARGE SCALE GENOMIC DNA]</scope>
    <source>
        <tissue evidence="3">Leaf</tissue>
    </source>
</reference>
<accession>A0ABD1ASC1</accession>
<dbReference type="EMBL" id="JBANAX010000410">
    <property type="protein sequence ID" value="KAL1209658.1"/>
    <property type="molecule type" value="Genomic_DNA"/>
</dbReference>
<keyword evidence="4" id="KW-1185">Reference proteome</keyword>
<dbReference type="Pfam" id="PF14368">
    <property type="entry name" value="LTP_2"/>
    <property type="match status" value="1"/>
</dbReference>
<evidence type="ECO:0000313" key="4">
    <source>
        <dbReference type="Proteomes" id="UP001558713"/>
    </source>
</evidence>
<name>A0ABD1ASC1_CARAN</name>
<dbReference type="InterPro" id="IPR036312">
    <property type="entry name" value="Bifun_inhib/LTP/seed_sf"/>
</dbReference>
<sequence length="112" mass="12231">MDKNNTITLVKYAAFAMVLAALALMEQPTSVPVCNINANWLEKCRPAVTGNNPPPPRDECCLVLWTANLECICRSKSYLPVLGSNPSKVHALLSKCNITTIPPACQGKNQKY</sequence>
<dbReference type="AlphaFoldDB" id="A0ABD1ASC1"/>
<feature type="signal peptide" evidence="1">
    <location>
        <begin position="1"/>
        <end position="23"/>
    </location>
</feature>
<dbReference type="Gene3D" id="1.10.110.10">
    <property type="entry name" value="Plant lipid-transfer and hydrophobic proteins"/>
    <property type="match status" value="1"/>
</dbReference>
<dbReference type="InterPro" id="IPR039265">
    <property type="entry name" value="DIR1-like"/>
</dbReference>
<dbReference type="Proteomes" id="UP001558713">
    <property type="component" value="Unassembled WGS sequence"/>
</dbReference>
<dbReference type="CDD" id="cd04660">
    <property type="entry name" value="nsLTP_like"/>
    <property type="match status" value="1"/>
</dbReference>
<dbReference type="PANTHER" id="PTHR33122:SF43">
    <property type="entry name" value="BIFUNCTIONAL INHIBITOR_PLANT LIPID TRANSFER PROTEIN_SEED STORAGE HELICAL DOMAIN-CONTAINING PROTEIN"/>
    <property type="match status" value="1"/>
</dbReference>
<comment type="caution">
    <text evidence="3">The sequence shown here is derived from an EMBL/GenBank/DDBJ whole genome shotgun (WGS) entry which is preliminary data.</text>
</comment>
<dbReference type="PANTHER" id="PTHR33122">
    <property type="entry name" value="LIPID BINDING PROTEIN-RELATED"/>
    <property type="match status" value="1"/>
</dbReference>
<dbReference type="SUPFAM" id="SSF47699">
    <property type="entry name" value="Bifunctional inhibitor/lipid-transfer protein/seed storage 2S albumin"/>
    <property type="match status" value="1"/>
</dbReference>
<organism evidence="3 4">
    <name type="scientific">Cardamine amara subsp. amara</name>
    <dbReference type="NCBI Taxonomy" id="228776"/>
    <lineage>
        <taxon>Eukaryota</taxon>
        <taxon>Viridiplantae</taxon>
        <taxon>Streptophyta</taxon>
        <taxon>Embryophyta</taxon>
        <taxon>Tracheophyta</taxon>
        <taxon>Spermatophyta</taxon>
        <taxon>Magnoliopsida</taxon>
        <taxon>eudicotyledons</taxon>
        <taxon>Gunneridae</taxon>
        <taxon>Pentapetalae</taxon>
        <taxon>rosids</taxon>
        <taxon>malvids</taxon>
        <taxon>Brassicales</taxon>
        <taxon>Brassicaceae</taxon>
        <taxon>Cardamineae</taxon>
        <taxon>Cardamine</taxon>
    </lineage>
</organism>
<evidence type="ECO:0000256" key="1">
    <source>
        <dbReference type="SAM" id="SignalP"/>
    </source>
</evidence>
<dbReference type="InterPro" id="IPR044741">
    <property type="entry name" value="NsLTP-like"/>
</dbReference>
<proteinExistence type="predicted"/>
<feature type="chain" id="PRO_5044822920" evidence="1">
    <location>
        <begin position="24"/>
        <end position="112"/>
    </location>
</feature>
<gene>
    <name evidence="3" type="ORF">V5N11_027865</name>
</gene>
<keyword evidence="1" id="KW-0732">Signal</keyword>
<feature type="domain" description="Bifunctional inhibitor/plant lipid transfer protein/seed storage helical" evidence="2">
    <location>
        <begin position="16"/>
        <end position="105"/>
    </location>
</feature>
<evidence type="ECO:0000259" key="2">
    <source>
        <dbReference type="Pfam" id="PF14368"/>
    </source>
</evidence>